<sequence>MGTTCSYIQVQAGDSCASLVSRCGITSQQFYQYNPSPTLCSTLALRQPVCCSEGTLPDLRPQKNPDGTCFDYTVKSGDYCAVIADHHYLTVADIEKYNLQTWGWTGCNLLQLGANICLSPGYPPMPSIVDNTVCGPQVSGSARPADWATISLLNPCPLNACCNIWGQCGITPEFCTPSKSSTGAPGTAAPGTNGCISNCGTDITNNERPPSQFLKIGYFEGFSQDRQCLTMRADQIPTGRYTHVHFAFGDVANDYTVDLSKYQGQFEIFSQQTNFKRILSFGGWSFSTDIDSYPIFRKGVTDANRLKFARSVASVVQQYNLDGVDFDWEYPGADIPGIPPGSASDGPNYLAFLKTMRSLLPAGKTLSIAAPASFFYLKGFPISEMAPVLDYIVFMTYDLHGQWDYDHPWSQDGCPGGNCLRSHVNITETNLALAMITKAGVPAHKITVGIASYGRSFRMASPGCTGPDCHYTGPESGARPSVCTNTAGYISQAELELALSLNLPGYSSWYDAASDSDMMTYGSDTWVAYLSDKTKASRVKRFQALNFGGFVEWAIDLAAFVDQPDPSDPPSTSTGADEIPIITPVMPTGALPFPTYSWKIEGQ</sequence>
<comment type="caution">
    <text evidence="1">The sequence shown here is derived from an EMBL/GenBank/DDBJ whole genome shotgun (WGS) entry which is preliminary data.</text>
</comment>
<name>A0ACB7PLF7_9PEZI</name>
<organism evidence="1 2">
    <name type="scientific">Chaetomium tenue</name>
    <dbReference type="NCBI Taxonomy" id="1854479"/>
    <lineage>
        <taxon>Eukaryota</taxon>
        <taxon>Fungi</taxon>
        <taxon>Dikarya</taxon>
        <taxon>Ascomycota</taxon>
        <taxon>Pezizomycotina</taxon>
        <taxon>Sordariomycetes</taxon>
        <taxon>Sordariomycetidae</taxon>
        <taxon>Sordariales</taxon>
        <taxon>Chaetomiaceae</taxon>
        <taxon>Chaetomium</taxon>
    </lineage>
</organism>
<evidence type="ECO:0000313" key="2">
    <source>
        <dbReference type="Proteomes" id="UP000724584"/>
    </source>
</evidence>
<evidence type="ECO:0000313" key="1">
    <source>
        <dbReference type="EMBL" id="KAH6641888.1"/>
    </source>
</evidence>
<proteinExistence type="predicted"/>
<dbReference type="Proteomes" id="UP000724584">
    <property type="component" value="Unassembled WGS sequence"/>
</dbReference>
<reference evidence="1 2" key="1">
    <citation type="journal article" date="2021" name="Nat. Commun.">
        <title>Genetic determinants of endophytism in the Arabidopsis root mycobiome.</title>
        <authorList>
            <person name="Mesny F."/>
            <person name="Miyauchi S."/>
            <person name="Thiergart T."/>
            <person name="Pickel B."/>
            <person name="Atanasova L."/>
            <person name="Karlsson M."/>
            <person name="Huettel B."/>
            <person name="Barry K.W."/>
            <person name="Haridas S."/>
            <person name="Chen C."/>
            <person name="Bauer D."/>
            <person name="Andreopoulos W."/>
            <person name="Pangilinan J."/>
            <person name="LaButti K."/>
            <person name="Riley R."/>
            <person name="Lipzen A."/>
            <person name="Clum A."/>
            <person name="Drula E."/>
            <person name="Henrissat B."/>
            <person name="Kohler A."/>
            <person name="Grigoriev I.V."/>
            <person name="Martin F.M."/>
            <person name="Hacquard S."/>
        </authorList>
    </citation>
    <scope>NUCLEOTIDE SEQUENCE [LARGE SCALE GENOMIC DNA]</scope>
    <source>
        <strain evidence="1 2">MPI-SDFR-AT-0079</strain>
    </source>
</reference>
<protein>
    <submittedName>
        <fullName evidence="1">Class V chitinase-like protein</fullName>
    </submittedName>
</protein>
<dbReference type="EMBL" id="JAGIZQ010000002">
    <property type="protein sequence ID" value="KAH6641888.1"/>
    <property type="molecule type" value="Genomic_DNA"/>
</dbReference>
<gene>
    <name evidence="1" type="ORF">F5144DRAFT_482658</name>
</gene>
<keyword evidence="2" id="KW-1185">Reference proteome</keyword>
<accession>A0ACB7PLF7</accession>